<evidence type="ECO:0000259" key="1">
    <source>
        <dbReference type="Pfam" id="PF04480"/>
    </source>
</evidence>
<keyword evidence="3" id="KW-1185">Reference proteome</keyword>
<accession>A0A8J6Q9D4</accession>
<dbReference type="RefSeq" id="WP_188231294.1">
    <property type="nucleotide sequence ID" value="NZ_JACVXB010000009.1"/>
</dbReference>
<keyword evidence="2" id="KW-0255">Endonuclease</keyword>
<sequence length="123" mass="14767">MRNKIIPYNPELRALARQLRKNSTLPEILLWQNIKNRTLGFQFHRQVPMLNYIVDFYCHEIGLAIEIDGRSHDHSFLYDAKRQHELEKYGVRFLRISNEEIMKNMFSVLLVIEEKIKEIQTPL</sequence>
<dbReference type="PANTHER" id="PTHR38590:SF1">
    <property type="entry name" value="BLL0828 PROTEIN"/>
    <property type="match status" value="1"/>
</dbReference>
<evidence type="ECO:0000313" key="3">
    <source>
        <dbReference type="Proteomes" id="UP000600588"/>
    </source>
</evidence>
<dbReference type="GO" id="GO:0004519">
    <property type="term" value="F:endonuclease activity"/>
    <property type="evidence" value="ECO:0007669"/>
    <property type="project" value="UniProtKB-KW"/>
</dbReference>
<dbReference type="InterPro" id="IPR047216">
    <property type="entry name" value="Endonuclease_DUF559_bact"/>
</dbReference>
<dbReference type="Pfam" id="PF04480">
    <property type="entry name" value="DUF559"/>
    <property type="match status" value="1"/>
</dbReference>
<dbReference type="InterPro" id="IPR011335">
    <property type="entry name" value="Restrct_endonuc-II-like"/>
</dbReference>
<proteinExistence type="predicted"/>
<feature type="domain" description="DUF559" evidence="1">
    <location>
        <begin position="12"/>
        <end position="116"/>
    </location>
</feature>
<dbReference type="SUPFAM" id="SSF52980">
    <property type="entry name" value="Restriction endonuclease-like"/>
    <property type="match status" value="1"/>
</dbReference>
<dbReference type="EMBL" id="JACVXB010000009">
    <property type="protein sequence ID" value="MBD0833510.1"/>
    <property type="molecule type" value="Genomic_DNA"/>
</dbReference>
<organism evidence="2 3">
    <name type="scientific">Aestuariibaculum sediminum</name>
    <dbReference type="NCBI Taxonomy" id="2770637"/>
    <lineage>
        <taxon>Bacteria</taxon>
        <taxon>Pseudomonadati</taxon>
        <taxon>Bacteroidota</taxon>
        <taxon>Flavobacteriia</taxon>
        <taxon>Flavobacteriales</taxon>
        <taxon>Flavobacteriaceae</taxon>
    </lineage>
</organism>
<dbReference type="PANTHER" id="PTHR38590">
    <property type="entry name" value="BLL0828 PROTEIN"/>
    <property type="match status" value="1"/>
</dbReference>
<dbReference type="Gene3D" id="3.40.960.10">
    <property type="entry name" value="VSR Endonuclease"/>
    <property type="match status" value="1"/>
</dbReference>
<reference evidence="2 3" key="1">
    <citation type="submission" date="2020-09" db="EMBL/GenBank/DDBJ databases">
        <title>TT11 complete genome.</title>
        <authorList>
            <person name="Wu Z."/>
        </authorList>
    </citation>
    <scope>NUCLEOTIDE SEQUENCE [LARGE SCALE GENOMIC DNA]</scope>
    <source>
        <strain evidence="2 3">TT11</strain>
    </source>
</reference>
<name>A0A8J6Q9D4_9FLAO</name>
<comment type="caution">
    <text evidence="2">The sequence shown here is derived from an EMBL/GenBank/DDBJ whole genome shotgun (WGS) entry which is preliminary data.</text>
</comment>
<dbReference type="Proteomes" id="UP000600588">
    <property type="component" value="Unassembled WGS sequence"/>
</dbReference>
<dbReference type="InterPro" id="IPR007569">
    <property type="entry name" value="DUF559"/>
</dbReference>
<dbReference type="CDD" id="cd01038">
    <property type="entry name" value="Endonuclease_DUF559"/>
    <property type="match status" value="1"/>
</dbReference>
<evidence type="ECO:0000313" key="2">
    <source>
        <dbReference type="EMBL" id="MBD0833510.1"/>
    </source>
</evidence>
<dbReference type="AlphaFoldDB" id="A0A8J6Q9D4"/>
<keyword evidence="2" id="KW-0378">Hydrolase</keyword>
<gene>
    <name evidence="2" type="ORF">ICJ83_15350</name>
</gene>
<protein>
    <submittedName>
        <fullName evidence="2">Endonuclease domain-containing protein</fullName>
    </submittedName>
</protein>
<keyword evidence="2" id="KW-0540">Nuclease</keyword>